<sequence>MVLDPLGGSYFEEHGRQKKKWKWWDFSQHVHAPPFQSIHLKLNSNIDVHLLAQDQIYVTFSKEKKFTFNVGSKLLLKDPSNDKLLMGPEIDEEEYYLRFKHFQIYSLFANLQKSIRIPSGLQDRINSIEDFVLQLNKSIKYLRKRTRKWNQVNFTKKLPSEAMEAKDKELVIKYQERNSKEADGLSNDGTLLLRDKSHKDIGKDINIQSMKDPGRQPLIKTSKKKYQKA</sequence>
<reference evidence="3" key="1">
    <citation type="submission" date="2022-03" db="EMBL/GenBank/DDBJ databases">
        <authorList>
            <person name="Alioto T."/>
            <person name="Alioto T."/>
            <person name="Gomez Garrido J."/>
        </authorList>
    </citation>
    <scope>NUCLEOTIDE SEQUENCE</scope>
</reference>
<name>A0AAD1R552_PELCU</name>
<dbReference type="InterPro" id="IPR029281">
    <property type="entry name" value="FAM194_C"/>
</dbReference>
<dbReference type="PANTHER" id="PTHR23093">
    <property type="entry name" value="SIMILAR TO CHROMOSOME 3 OPEN READING FRAME 20"/>
    <property type="match status" value="1"/>
</dbReference>
<evidence type="ECO:0000259" key="2">
    <source>
        <dbReference type="Pfam" id="PF14977"/>
    </source>
</evidence>
<dbReference type="EMBL" id="OW240912">
    <property type="protein sequence ID" value="CAH2224042.1"/>
    <property type="molecule type" value="Genomic_DNA"/>
</dbReference>
<gene>
    <name evidence="3" type="ORF">PECUL_23A004363</name>
</gene>
<evidence type="ECO:0000256" key="1">
    <source>
        <dbReference type="SAM" id="MobiDB-lite"/>
    </source>
</evidence>
<proteinExistence type="predicted"/>
<dbReference type="AlphaFoldDB" id="A0AAD1R552"/>
<evidence type="ECO:0000313" key="3">
    <source>
        <dbReference type="EMBL" id="CAH2224042.1"/>
    </source>
</evidence>
<keyword evidence="4" id="KW-1185">Reference proteome</keyword>
<organism evidence="3 4">
    <name type="scientific">Pelobates cultripes</name>
    <name type="common">Western spadefoot toad</name>
    <dbReference type="NCBI Taxonomy" id="61616"/>
    <lineage>
        <taxon>Eukaryota</taxon>
        <taxon>Metazoa</taxon>
        <taxon>Chordata</taxon>
        <taxon>Craniata</taxon>
        <taxon>Vertebrata</taxon>
        <taxon>Euteleostomi</taxon>
        <taxon>Amphibia</taxon>
        <taxon>Batrachia</taxon>
        <taxon>Anura</taxon>
        <taxon>Pelobatoidea</taxon>
        <taxon>Pelobatidae</taxon>
        <taxon>Pelobates</taxon>
    </lineage>
</organism>
<evidence type="ECO:0000313" key="4">
    <source>
        <dbReference type="Proteomes" id="UP001295444"/>
    </source>
</evidence>
<dbReference type="PANTHER" id="PTHR23093:SF22">
    <property type="entry name" value="GLUTAMATE-RICH PROTEIN 6B"/>
    <property type="match status" value="1"/>
</dbReference>
<dbReference type="Proteomes" id="UP001295444">
    <property type="component" value="Chromosome 01"/>
</dbReference>
<protein>
    <recommendedName>
        <fullName evidence="2">FAM194 C-terminal domain-containing protein</fullName>
    </recommendedName>
</protein>
<dbReference type="Pfam" id="PF14977">
    <property type="entry name" value="FAM194"/>
    <property type="match status" value="1"/>
</dbReference>
<feature type="region of interest" description="Disordered" evidence="1">
    <location>
        <begin position="203"/>
        <end position="229"/>
    </location>
</feature>
<accession>A0AAD1R552</accession>
<feature type="domain" description="FAM194 C-terminal" evidence="2">
    <location>
        <begin position="2"/>
        <end position="120"/>
    </location>
</feature>